<evidence type="ECO:0000313" key="4">
    <source>
        <dbReference type="Proteomes" id="UP000815677"/>
    </source>
</evidence>
<evidence type="ECO:0000256" key="1">
    <source>
        <dbReference type="SAM" id="SignalP"/>
    </source>
</evidence>
<proteinExistence type="predicted"/>
<accession>A0ABQ0LKY1</accession>
<dbReference type="Pfam" id="PF18885">
    <property type="entry name" value="DUF5648"/>
    <property type="match status" value="1"/>
</dbReference>
<gene>
    <name evidence="3" type="ORF">MCHLO_08898</name>
</gene>
<protein>
    <recommendedName>
        <fullName evidence="2">DUF5648 domain-containing protein</fullName>
    </recommendedName>
</protein>
<organism evidence="3 4">
    <name type="scientific">Mycena chlorophos</name>
    <name type="common">Agaric fungus</name>
    <name type="synonym">Agaricus chlorophos</name>
    <dbReference type="NCBI Taxonomy" id="658473"/>
    <lineage>
        <taxon>Eukaryota</taxon>
        <taxon>Fungi</taxon>
        <taxon>Dikarya</taxon>
        <taxon>Basidiomycota</taxon>
        <taxon>Agaricomycotina</taxon>
        <taxon>Agaricomycetes</taxon>
        <taxon>Agaricomycetidae</taxon>
        <taxon>Agaricales</taxon>
        <taxon>Marasmiineae</taxon>
        <taxon>Mycenaceae</taxon>
        <taxon>Mycena</taxon>
    </lineage>
</organism>
<dbReference type="Proteomes" id="UP000815677">
    <property type="component" value="Unassembled WGS sequence"/>
</dbReference>
<dbReference type="EMBL" id="DF847375">
    <property type="protein sequence ID" value="GAT51786.1"/>
    <property type="molecule type" value="Genomic_DNA"/>
</dbReference>
<sequence>MPVAPPATLASILCMILPFVLEVRACAGASEAVAMYRAFKADGTDHFYTLDLSEYNNAVANDGYAAEGIRALVFDTQVEGSVQLHRLWSGADVDHFYTTNTTEAAAAEQGTYVSEDAASDGHTPIYVYPTALCGSVPLYRSYAGGTAMDHFYTVNVTERNDAEASGWGYELIAGYVFAADAAASSVVTTQSTMDTDTTTSTTTEIQSAAVSSASAVAANSGSSSGITALDYSGAIRPASTSTLPSGTFGADSGGATAIGVSGALSLVASSVERAVAVGVFLVIGPLFVL</sequence>
<feature type="chain" id="PRO_5045943758" description="DUF5648 domain-containing protein" evidence="1">
    <location>
        <begin position="26"/>
        <end position="289"/>
    </location>
</feature>
<evidence type="ECO:0000313" key="3">
    <source>
        <dbReference type="EMBL" id="GAT51786.1"/>
    </source>
</evidence>
<feature type="domain" description="DUF5648" evidence="2">
    <location>
        <begin position="34"/>
        <end position="176"/>
    </location>
</feature>
<reference evidence="3" key="1">
    <citation type="submission" date="2014-09" db="EMBL/GenBank/DDBJ databases">
        <title>Genome sequence of the luminous mushroom Mycena chlorophos for searching fungal bioluminescence genes.</title>
        <authorList>
            <person name="Tanaka Y."/>
            <person name="Kasuga D."/>
            <person name="Oba Y."/>
            <person name="Hase S."/>
            <person name="Sato K."/>
            <person name="Oba Y."/>
            <person name="Sakakibara Y."/>
        </authorList>
    </citation>
    <scope>NUCLEOTIDE SEQUENCE</scope>
</reference>
<evidence type="ECO:0000259" key="2">
    <source>
        <dbReference type="Pfam" id="PF18885"/>
    </source>
</evidence>
<dbReference type="InterPro" id="IPR043708">
    <property type="entry name" value="DUF5648"/>
</dbReference>
<name>A0ABQ0LKY1_MYCCL</name>
<keyword evidence="1" id="KW-0732">Signal</keyword>
<feature type="signal peptide" evidence="1">
    <location>
        <begin position="1"/>
        <end position="25"/>
    </location>
</feature>
<keyword evidence="4" id="KW-1185">Reference proteome</keyword>